<feature type="chain" id="PRO_5013091750" description="Intradiol ring-cleavage dioxygenases domain-containing protein" evidence="1">
    <location>
        <begin position="18"/>
        <end position="205"/>
    </location>
</feature>
<accession>A0A1S9PHP4</accession>
<evidence type="ECO:0000256" key="1">
    <source>
        <dbReference type="SAM" id="SignalP"/>
    </source>
</evidence>
<dbReference type="RefSeq" id="WP_078347485.1">
    <property type="nucleotide sequence ID" value="NZ_MBTF01000006.1"/>
</dbReference>
<dbReference type="AlphaFoldDB" id="A0A1S9PHP4"/>
<reference evidence="2 3" key="1">
    <citation type="submission" date="2016-07" db="EMBL/GenBank/DDBJ databases">
        <title>Genomic analysis of zinc-resistant bacterium Mucilaginibacter pedocola TBZ30.</title>
        <authorList>
            <person name="Huang J."/>
            <person name="Tang J."/>
        </authorList>
    </citation>
    <scope>NUCLEOTIDE SEQUENCE [LARGE SCALE GENOMIC DNA]</scope>
    <source>
        <strain evidence="2 3">TBZ30</strain>
    </source>
</reference>
<evidence type="ECO:0008006" key="4">
    <source>
        <dbReference type="Google" id="ProtNLM"/>
    </source>
</evidence>
<evidence type="ECO:0000313" key="3">
    <source>
        <dbReference type="Proteomes" id="UP000189739"/>
    </source>
</evidence>
<dbReference type="OrthoDB" id="1494315at2"/>
<dbReference type="PROSITE" id="PS51257">
    <property type="entry name" value="PROKAR_LIPOPROTEIN"/>
    <property type="match status" value="1"/>
</dbReference>
<keyword evidence="3" id="KW-1185">Reference proteome</keyword>
<dbReference type="EMBL" id="MBTF01000006">
    <property type="protein sequence ID" value="OOQ60477.1"/>
    <property type="molecule type" value="Genomic_DNA"/>
</dbReference>
<proteinExistence type="predicted"/>
<sequence>MKAYVRLMIFFAIVLIAACKQKGNGTSDAADTADAPDLPDTTEVRAIPAEQLIKPGESIGKIRVGEALDSVILVLGKPDTGDAAMGSQLSTWYANHDTTGYQTSVFSHRNMGGKDENKSHIKKILVTSPWFKTAEYISTGNNMKDIGKYYKLKEGNSYKDKNEQTIKTYSDIARGISFEIDGAGECVSILVHQPNSTADTYLNMH</sequence>
<keyword evidence="1" id="KW-0732">Signal</keyword>
<dbReference type="Proteomes" id="UP000189739">
    <property type="component" value="Unassembled WGS sequence"/>
</dbReference>
<evidence type="ECO:0000313" key="2">
    <source>
        <dbReference type="EMBL" id="OOQ60477.1"/>
    </source>
</evidence>
<protein>
    <recommendedName>
        <fullName evidence="4">Intradiol ring-cleavage dioxygenases domain-containing protein</fullName>
    </recommendedName>
</protein>
<organism evidence="2 3">
    <name type="scientific">Mucilaginibacter pedocola</name>
    <dbReference type="NCBI Taxonomy" id="1792845"/>
    <lineage>
        <taxon>Bacteria</taxon>
        <taxon>Pseudomonadati</taxon>
        <taxon>Bacteroidota</taxon>
        <taxon>Sphingobacteriia</taxon>
        <taxon>Sphingobacteriales</taxon>
        <taxon>Sphingobacteriaceae</taxon>
        <taxon>Mucilaginibacter</taxon>
    </lineage>
</organism>
<feature type="signal peptide" evidence="1">
    <location>
        <begin position="1"/>
        <end position="17"/>
    </location>
</feature>
<gene>
    <name evidence="2" type="ORF">BC343_24595</name>
</gene>
<comment type="caution">
    <text evidence="2">The sequence shown here is derived from an EMBL/GenBank/DDBJ whole genome shotgun (WGS) entry which is preliminary data.</text>
</comment>
<name>A0A1S9PHP4_9SPHI</name>